<proteinExistence type="predicted"/>
<evidence type="ECO:0000313" key="3">
    <source>
        <dbReference type="EMBL" id="CAF4036454.1"/>
    </source>
</evidence>
<name>A0A816KRZ2_9BILA</name>
<evidence type="ECO:0000313" key="4">
    <source>
        <dbReference type="Proteomes" id="UP000663824"/>
    </source>
</evidence>
<keyword evidence="1" id="KW-1133">Transmembrane helix</keyword>
<accession>A0A816KRZ2</accession>
<keyword evidence="1" id="KW-0812">Transmembrane</keyword>
<dbReference type="EMBL" id="CAJNRE010000663">
    <property type="protein sequence ID" value="CAF1930193.1"/>
    <property type="molecule type" value="Genomic_DNA"/>
</dbReference>
<dbReference type="AlphaFoldDB" id="A0A816KRZ2"/>
<feature type="transmembrane region" description="Helical" evidence="1">
    <location>
        <begin position="62"/>
        <end position="83"/>
    </location>
</feature>
<protein>
    <submittedName>
        <fullName evidence="2">Uncharacterized protein</fullName>
    </submittedName>
</protein>
<dbReference type="EMBL" id="CAJOBI010005580">
    <property type="protein sequence ID" value="CAF4036454.1"/>
    <property type="molecule type" value="Genomic_DNA"/>
</dbReference>
<gene>
    <name evidence="2" type="ORF">MBJ925_LOCUS4126</name>
    <name evidence="3" type="ORF">SMN809_LOCUS13862</name>
</gene>
<sequence length="102" mass="11578">RVSQNNEIIDMHKELNSITTWEKLPYVSGDMDALIKHMLSQTTQTSRHVYRTPPHNQNSKQFTILLSIVIGILITAIIVILTWRIKRSTGNKITIALPSLIG</sequence>
<reference evidence="2" key="1">
    <citation type="submission" date="2021-02" db="EMBL/GenBank/DDBJ databases">
        <authorList>
            <person name="Nowell W R."/>
        </authorList>
    </citation>
    <scope>NUCLEOTIDE SEQUENCE</scope>
</reference>
<dbReference type="Proteomes" id="UP000676336">
    <property type="component" value="Unassembled WGS sequence"/>
</dbReference>
<evidence type="ECO:0000313" key="2">
    <source>
        <dbReference type="EMBL" id="CAF1930193.1"/>
    </source>
</evidence>
<evidence type="ECO:0000256" key="1">
    <source>
        <dbReference type="SAM" id="Phobius"/>
    </source>
</evidence>
<dbReference type="Proteomes" id="UP000663824">
    <property type="component" value="Unassembled WGS sequence"/>
</dbReference>
<comment type="caution">
    <text evidence="2">The sequence shown here is derived from an EMBL/GenBank/DDBJ whole genome shotgun (WGS) entry which is preliminary data.</text>
</comment>
<organism evidence="2 4">
    <name type="scientific">Rotaria magnacalcarata</name>
    <dbReference type="NCBI Taxonomy" id="392030"/>
    <lineage>
        <taxon>Eukaryota</taxon>
        <taxon>Metazoa</taxon>
        <taxon>Spiralia</taxon>
        <taxon>Gnathifera</taxon>
        <taxon>Rotifera</taxon>
        <taxon>Eurotatoria</taxon>
        <taxon>Bdelloidea</taxon>
        <taxon>Philodinida</taxon>
        <taxon>Philodinidae</taxon>
        <taxon>Rotaria</taxon>
    </lineage>
</organism>
<keyword evidence="1" id="KW-0472">Membrane</keyword>
<feature type="non-terminal residue" evidence="2">
    <location>
        <position position="1"/>
    </location>
</feature>